<name>A0ABR3P9S1_9PEZI</name>
<evidence type="ECO:0000256" key="2">
    <source>
        <dbReference type="ARBA" id="ARBA00008421"/>
    </source>
</evidence>
<comment type="subcellular location">
    <subcellularLocation>
        <location evidence="1">Nucleus</location>
    </subcellularLocation>
</comment>
<dbReference type="GeneID" id="95976828"/>
<feature type="compositionally biased region" description="Polar residues" evidence="7">
    <location>
        <begin position="770"/>
        <end position="789"/>
    </location>
</feature>
<evidence type="ECO:0000313" key="9">
    <source>
        <dbReference type="EMBL" id="KAL1302779.1"/>
    </source>
</evidence>
<comment type="similarity">
    <text evidence="2">Belongs to the TEC1 family.</text>
</comment>
<protein>
    <recommendedName>
        <fullName evidence="8">TEA domain-containing protein</fullName>
    </recommendedName>
</protein>
<dbReference type="InterPro" id="IPR038096">
    <property type="entry name" value="TEA/ATTS_sf"/>
</dbReference>
<keyword evidence="10" id="KW-1185">Reference proteome</keyword>
<keyword evidence="4" id="KW-0804">Transcription</keyword>
<keyword evidence="3" id="KW-0805">Transcription regulation</keyword>
<feature type="domain" description="TEA" evidence="8">
    <location>
        <begin position="122"/>
        <end position="198"/>
    </location>
</feature>
<organism evidence="9 10">
    <name type="scientific">Neodothiora populina</name>
    <dbReference type="NCBI Taxonomy" id="2781224"/>
    <lineage>
        <taxon>Eukaryota</taxon>
        <taxon>Fungi</taxon>
        <taxon>Dikarya</taxon>
        <taxon>Ascomycota</taxon>
        <taxon>Pezizomycotina</taxon>
        <taxon>Dothideomycetes</taxon>
        <taxon>Dothideomycetidae</taxon>
        <taxon>Dothideales</taxon>
        <taxon>Dothioraceae</taxon>
        <taxon>Neodothiora</taxon>
    </lineage>
</organism>
<gene>
    <name evidence="9" type="ORF">AAFC00_003126</name>
</gene>
<evidence type="ECO:0000259" key="8">
    <source>
        <dbReference type="PROSITE" id="PS51088"/>
    </source>
</evidence>
<feature type="region of interest" description="Disordered" evidence="7">
    <location>
        <begin position="541"/>
        <end position="576"/>
    </location>
</feature>
<evidence type="ECO:0000256" key="7">
    <source>
        <dbReference type="SAM" id="MobiDB-lite"/>
    </source>
</evidence>
<dbReference type="EMBL" id="JBFMKM010000012">
    <property type="protein sequence ID" value="KAL1302779.1"/>
    <property type="molecule type" value="Genomic_DNA"/>
</dbReference>
<dbReference type="Proteomes" id="UP001562354">
    <property type="component" value="Unassembled WGS sequence"/>
</dbReference>
<dbReference type="PROSITE" id="PS51088">
    <property type="entry name" value="TEA_2"/>
    <property type="match status" value="1"/>
</dbReference>
<dbReference type="PRINTS" id="PR00065">
    <property type="entry name" value="TEADOMAIN"/>
</dbReference>
<evidence type="ECO:0000256" key="5">
    <source>
        <dbReference type="ARBA" id="ARBA00023242"/>
    </source>
</evidence>
<dbReference type="InterPro" id="IPR050937">
    <property type="entry name" value="TEC1_TEAD_TF"/>
</dbReference>
<dbReference type="Pfam" id="PF01285">
    <property type="entry name" value="TEA"/>
    <property type="match status" value="1"/>
</dbReference>
<feature type="DNA-binding region" description="TEA" evidence="6">
    <location>
        <begin position="122"/>
        <end position="198"/>
    </location>
</feature>
<keyword evidence="5" id="KW-0539">Nucleus</keyword>
<evidence type="ECO:0000256" key="4">
    <source>
        <dbReference type="ARBA" id="ARBA00023163"/>
    </source>
</evidence>
<dbReference type="InterPro" id="IPR000818">
    <property type="entry name" value="TEA/ATTS_dom"/>
</dbReference>
<dbReference type="PANTHER" id="PTHR11834:SF0">
    <property type="entry name" value="PROTEIN SCALLOPED"/>
    <property type="match status" value="1"/>
</dbReference>
<dbReference type="Gene3D" id="6.10.20.40">
    <property type="entry name" value="TEA/ATTS domain"/>
    <property type="match status" value="1"/>
</dbReference>
<dbReference type="PANTHER" id="PTHR11834">
    <property type="entry name" value="TRANSCRIPTIONAL ENHANCER FACTOR TEF RELATED"/>
    <property type="match status" value="1"/>
</dbReference>
<proteinExistence type="inferred from homology"/>
<feature type="compositionally biased region" description="Basic and acidic residues" evidence="7">
    <location>
        <begin position="563"/>
        <end position="574"/>
    </location>
</feature>
<reference evidence="9 10" key="1">
    <citation type="submission" date="2024-07" db="EMBL/GenBank/DDBJ databases">
        <title>Draft sequence of the Neodothiora populina.</title>
        <authorList>
            <person name="Drown D.D."/>
            <person name="Schuette U.S."/>
            <person name="Buechlein A.B."/>
            <person name="Rusch D.R."/>
            <person name="Winton L.W."/>
            <person name="Adams G.A."/>
        </authorList>
    </citation>
    <scope>NUCLEOTIDE SEQUENCE [LARGE SCALE GENOMIC DNA]</scope>
    <source>
        <strain evidence="9 10">CPC 39397</strain>
    </source>
</reference>
<evidence type="ECO:0000256" key="6">
    <source>
        <dbReference type="PROSITE-ProRule" id="PRU00505"/>
    </source>
</evidence>
<dbReference type="SMART" id="SM00426">
    <property type="entry name" value="TEA"/>
    <property type="match status" value="1"/>
</dbReference>
<feature type="region of interest" description="Disordered" evidence="7">
    <location>
        <begin position="767"/>
        <end position="791"/>
    </location>
</feature>
<accession>A0ABR3P9S1</accession>
<comment type="caution">
    <text evidence="9">The sequence shown here is derived from an EMBL/GenBank/DDBJ whole genome shotgun (WGS) entry which is preliminary data.</text>
</comment>
<evidence type="ECO:0000256" key="1">
    <source>
        <dbReference type="ARBA" id="ARBA00004123"/>
    </source>
</evidence>
<evidence type="ECO:0000256" key="3">
    <source>
        <dbReference type="ARBA" id="ARBA00023015"/>
    </source>
</evidence>
<evidence type="ECO:0000313" key="10">
    <source>
        <dbReference type="Proteomes" id="UP001562354"/>
    </source>
</evidence>
<dbReference type="RefSeq" id="XP_069199055.1">
    <property type="nucleotide sequence ID" value="XM_069342553.1"/>
</dbReference>
<sequence length="1081" mass="120899">MGHVIRTPIVPSNAPPLKGADKQMPMLEDGWNDKHFGFPPTRTCNLVQDTEELSDIEESGFHNAVPTNRQLVRQYQAQGRQYERYDPRNEREQDAIAKKLAALFAQCEGYRNYRKRQPKEGKGKEEQKWPDHLEEAFLRALVRWPPVGRKKHSPRPGMKAMGRNELISDYILQLTGELRHRKQISSHIQTLKEFVRIEPDIMCYLSSAAYKKHPSRDNAALARRQASTYPVTSHQLFSPNRFRSSRQAHSALHEHLHLILDEFQMYIRTPAQTEHSGPEIVHTYTSYEPVSFGNGDNNVVRSIQMKDICELWRIHPCIAMLKPIRPQTGRTLHIDATLSLHDTQQVCSNPDIELAISFAFHGPPVSTSRAATASHPRPNTSLPRLACRTKIYINGELEDPLDTSTGMPEPARFDKVDVTTVDDVNQRESRTEYVVTNFRSVFWAGLFWRLARDQQTADILASTPLAEDEHETLEARRTQVTRIREAVEEEINSVTAVQDIVASLQPDGADTETVLTIFWTFQLAKEGERGRTTCDEIVIAPSASTMSGGKKGQGPKARREQHRRLEADRNRAKSQEVPNLWQQYAQLPQNRSQTVSRHGFHTHCENNNPFSYIYDQISSLDHVNVGADATLNPFGFSSQESSESYSGQYLQQYASIMKSASPNGCSVGGSSALVALKSPMFFDQQINEGADSDAVVEDVWPCVGAVLPYAAVPAQNYYQSFLESMQYQRPSFYSDSYFDSGYRATAAGNGIDLPGESSVSITLFPEQDQHQAQSQAIPTSTSSQNQSHGGSIMATSMEDFKALTASDVDRHRHTTDPLLLEPNVRSTWNDTTDKHIVNPPGFQILPSQHVAQGITSCINREHDIHSKYIGAHGSDQYGIMQLQQAQQAPLKPGPGPHDDQYKDGLVIHQPRPLRINVPLRSTHGQIEQVSEARRYRRQAFAGAASWNTGAATLDEQARQFDGRTDGNMEADNEDAIRGVSIQHSPWGLHGQEEHELDHLSSSRLEVSPELGFVATTTAAVAESYRLPADALALSVVSPATAVDSPTVADYTLAYSQDHHSYDAKLIVEEDSVMEDNPMGNN</sequence>